<evidence type="ECO:0000313" key="14">
    <source>
        <dbReference type="EMBL" id="WNH38020.1"/>
    </source>
</evidence>
<gene>
    <name evidence="14" type="primary">ATP8</name>
</gene>
<evidence type="ECO:0000256" key="5">
    <source>
        <dbReference type="ARBA" id="ARBA00022692"/>
    </source>
</evidence>
<dbReference type="EMBL" id="OR581020">
    <property type="protein sequence ID" value="WNH38020.1"/>
    <property type="molecule type" value="Genomic_DNA"/>
</dbReference>
<evidence type="ECO:0000256" key="9">
    <source>
        <dbReference type="ARBA" id="ARBA00023128"/>
    </source>
</evidence>
<evidence type="ECO:0000256" key="4">
    <source>
        <dbReference type="ARBA" id="ARBA00022547"/>
    </source>
</evidence>
<dbReference type="AlphaFoldDB" id="A0AA95Z3P5"/>
<dbReference type="Pfam" id="PF00895">
    <property type="entry name" value="ATP-synt_8"/>
    <property type="match status" value="1"/>
</dbReference>
<dbReference type="GO" id="GO:0015986">
    <property type="term" value="P:proton motive force-driven ATP synthesis"/>
    <property type="evidence" value="ECO:0007669"/>
    <property type="project" value="InterPro"/>
</dbReference>
<keyword evidence="7 13" id="KW-1133">Transmembrane helix</keyword>
<keyword evidence="5 12" id="KW-0812">Transmembrane</keyword>
<organism evidence="14">
    <name type="scientific">Lythrypnus sp. AC-2023</name>
    <dbReference type="NCBI Taxonomy" id="3028465"/>
    <lineage>
        <taxon>Eukaryota</taxon>
        <taxon>Metazoa</taxon>
        <taxon>Chordata</taxon>
        <taxon>Craniata</taxon>
        <taxon>Vertebrata</taxon>
        <taxon>Euteleostomi</taxon>
        <taxon>Actinopterygii</taxon>
        <taxon>Neopterygii</taxon>
        <taxon>Teleostei</taxon>
        <taxon>Neoteleostei</taxon>
        <taxon>Acanthomorphata</taxon>
        <taxon>Gobiaria</taxon>
        <taxon>Gobiiformes</taxon>
        <taxon>Gobioidei</taxon>
        <taxon>Gobiidae</taxon>
        <taxon>Gobiinae</taxon>
        <taxon>Lythrypnus</taxon>
    </lineage>
</organism>
<keyword evidence="9 12" id="KW-0496">Mitochondrion</keyword>
<reference evidence="14" key="1">
    <citation type="submission" date="2023-09" db="EMBL/GenBank/DDBJ databases">
        <title>Mitochondrial Genomes of Fishes Derived by Genome Skimming.</title>
        <authorList>
            <person name="Bemis K."/>
            <person name="Collins A."/>
            <person name="Craine J.M."/>
            <person name="Hoban M."/>
            <person name="Leopold D.R."/>
            <person name="Meyer C."/>
            <person name="Murphy K.R."/>
            <person name="Pitassy D.E."/>
            <person name="Whitney J."/>
        </authorList>
    </citation>
    <scope>NUCLEOTIDE SEQUENCE</scope>
</reference>
<keyword evidence="3 12" id="KW-0813">Transport</keyword>
<name>A0AA95Z3P5_9GOBI</name>
<evidence type="ECO:0000256" key="13">
    <source>
        <dbReference type="SAM" id="Phobius"/>
    </source>
</evidence>
<feature type="transmembrane region" description="Helical" evidence="13">
    <location>
        <begin position="6"/>
        <end position="25"/>
    </location>
</feature>
<comment type="subcellular location">
    <subcellularLocation>
        <location evidence="1 12">Mitochondrion membrane</location>
        <topology evidence="1 12">Single-pass membrane protein</topology>
    </subcellularLocation>
</comment>
<evidence type="ECO:0000256" key="8">
    <source>
        <dbReference type="ARBA" id="ARBA00023065"/>
    </source>
</evidence>
<evidence type="ECO:0000256" key="12">
    <source>
        <dbReference type="RuleBase" id="RU003661"/>
    </source>
</evidence>
<comment type="similarity">
    <text evidence="2 12">Belongs to the ATPase protein 8 family.</text>
</comment>
<evidence type="ECO:0000256" key="6">
    <source>
        <dbReference type="ARBA" id="ARBA00022781"/>
    </source>
</evidence>
<keyword evidence="8 12" id="KW-0406">Ion transport</keyword>
<evidence type="ECO:0000256" key="3">
    <source>
        <dbReference type="ARBA" id="ARBA00022448"/>
    </source>
</evidence>
<geneLocation type="mitochondrion" evidence="14"/>
<proteinExistence type="inferred from homology"/>
<dbReference type="GO" id="GO:0015078">
    <property type="term" value="F:proton transmembrane transporter activity"/>
    <property type="evidence" value="ECO:0007669"/>
    <property type="project" value="InterPro"/>
</dbReference>
<evidence type="ECO:0000256" key="10">
    <source>
        <dbReference type="ARBA" id="ARBA00023136"/>
    </source>
</evidence>
<dbReference type="GO" id="GO:0045259">
    <property type="term" value="C:proton-transporting ATP synthase complex"/>
    <property type="evidence" value="ECO:0007669"/>
    <property type="project" value="UniProtKB-KW"/>
</dbReference>
<keyword evidence="11" id="KW-0066">ATP synthesis</keyword>
<evidence type="ECO:0000256" key="2">
    <source>
        <dbReference type="ARBA" id="ARBA00008892"/>
    </source>
</evidence>
<keyword evidence="6 12" id="KW-0375">Hydrogen ion transport</keyword>
<protein>
    <recommendedName>
        <fullName evidence="12">ATP synthase complex subunit 8</fullName>
    </recommendedName>
</protein>
<keyword evidence="4 12" id="KW-0138">CF(0)</keyword>
<sequence length="55" mass="6371">MPQLIFTPWFAQFILFWCVMFGLAIPKTLTQVAFPAPSPNNMVDSPEEPFLWPWA</sequence>
<accession>A0AA95Z3P5</accession>
<evidence type="ECO:0000256" key="11">
    <source>
        <dbReference type="ARBA" id="ARBA00023310"/>
    </source>
</evidence>
<keyword evidence="10 13" id="KW-0472">Membrane</keyword>
<evidence type="ECO:0000256" key="7">
    <source>
        <dbReference type="ARBA" id="ARBA00022989"/>
    </source>
</evidence>
<dbReference type="GO" id="GO:0031966">
    <property type="term" value="C:mitochondrial membrane"/>
    <property type="evidence" value="ECO:0007669"/>
    <property type="project" value="UniProtKB-SubCell"/>
</dbReference>
<evidence type="ECO:0000256" key="1">
    <source>
        <dbReference type="ARBA" id="ARBA00004304"/>
    </source>
</evidence>
<dbReference type="InterPro" id="IPR001421">
    <property type="entry name" value="ATP8_metazoa"/>
</dbReference>